<evidence type="ECO:0000313" key="2">
    <source>
        <dbReference type="EMBL" id="MEJ8813337.1"/>
    </source>
</evidence>
<feature type="signal peptide" evidence="1">
    <location>
        <begin position="1"/>
        <end position="25"/>
    </location>
</feature>
<evidence type="ECO:0000313" key="3">
    <source>
        <dbReference type="Proteomes" id="UP001365846"/>
    </source>
</evidence>
<proteinExistence type="predicted"/>
<sequence>MVIAKRSTLASVAAALVLSMFAAEACARVIKKVTIEQIGLNSNPNDEMFSRDCKHFRPTVAQVKNFFSKAYSVPRRWAINERYAPCYATGSITFDDFGPAKWSISSGGVGSLSWTEGDDVYLFYKHNKWADPTACSYGMGDDLAC</sequence>
<dbReference type="EMBL" id="JBBKZU010000008">
    <property type="protein sequence ID" value="MEJ8813337.1"/>
    <property type="molecule type" value="Genomic_DNA"/>
</dbReference>
<evidence type="ECO:0000256" key="1">
    <source>
        <dbReference type="SAM" id="SignalP"/>
    </source>
</evidence>
<dbReference type="Proteomes" id="UP001365846">
    <property type="component" value="Unassembled WGS sequence"/>
</dbReference>
<keyword evidence="1" id="KW-0732">Signal</keyword>
<protein>
    <submittedName>
        <fullName evidence="2">Uncharacterized protein</fullName>
    </submittedName>
</protein>
<reference evidence="2 3" key="1">
    <citation type="submission" date="2024-03" db="EMBL/GenBank/DDBJ databases">
        <title>Novel species of the genus Variovorax.</title>
        <authorList>
            <person name="Liu Q."/>
            <person name="Xin Y.-H."/>
        </authorList>
    </citation>
    <scope>NUCLEOTIDE SEQUENCE [LARGE SCALE GENOMIC DNA]</scope>
    <source>
        <strain evidence="2 3">KACC 18899</strain>
    </source>
</reference>
<accession>A0ABU8VI45</accession>
<feature type="chain" id="PRO_5045845427" evidence="1">
    <location>
        <begin position="26"/>
        <end position="145"/>
    </location>
</feature>
<keyword evidence="3" id="KW-1185">Reference proteome</keyword>
<organism evidence="2 3">
    <name type="scientific">Variovorax ureilyticus</name>
    <dbReference type="NCBI Taxonomy" id="1836198"/>
    <lineage>
        <taxon>Bacteria</taxon>
        <taxon>Pseudomonadati</taxon>
        <taxon>Pseudomonadota</taxon>
        <taxon>Betaproteobacteria</taxon>
        <taxon>Burkholderiales</taxon>
        <taxon>Comamonadaceae</taxon>
        <taxon>Variovorax</taxon>
    </lineage>
</organism>
<gene>
    <name evidence="2" type="ORF">WKW77_19775</name>
</gene>
<dbReference type="RefSeq" id="WP_340358574.1">
    <property type="nucleotide sequence ID" value="NZ_JBBKZU010000008.1"/>
</dbReference>
<name>A0ABU8VI45_9BURK</name>
<comment type="caution">
    <text evidence="2">The sequence shown here is derived from an EMBL/GenBank/DDBJ whole genome shotgun (WGS) entry which is preliminary data.</text>
</comment>